<comment type="caution">
    <text evidence="7">The sequence shown here is derived from an EMBL/GenBank/DDBJ whole genome shotgun (WGS) entry which is preliminary data.</text>
</comment>
<dbReference type="Proteomes" id="UP000176609">
    <property type="component" value="Unassembled WGS sequence"/>
</dbReference>
<dbReference type="SUPFAM" id="SSF55729">
    <property type="entry name" value="Acyl-CoA N-acyltransferases (Nat)"/>
    <property type="match status" value="2"/>
</dbReference>
<keyword evidence="3" id="KW-0133">Cell shape</keyword>
<evidence type="ECO:0000313" key="8">
    <source>
        <dbReference type="Proteomes" id="UP000176609"/>
    </source>
</evidence>
<dbReference type="PANTHER" id="PTHR36174:SF1">
    <property type="entry name" value="LIPID II:GLYCINE GLYCYLTRANSFERASE"/>
    <property type="match status" value="1"/>
</dbReference>
<reference evidence="7 8" key="1">
    <citation type="journal article" date="2016" name="Nat. Commun.">
        <title>Thousands of microbial genomes shed light on interconnected biogeochemical processes in an aquifer system.</title>
        <authorList>
            <person name="Anantharaman K."/>
            <person name="Brown C.T."/>
            <person name="Hug L.A."/>
            <person name="Sharon I."/>
            <person name="Castelle C.J."/>
            <person name="Probst A.J."/>
            <person name="Thomas B.C."/>
            <person name="Singh A."/>
            <person name="Wilkins M.J."/>
            <person name="Karaoz U."/>
            <person name="Brodie E.L."/>
            <person name="Williams K.H."/>
            <person name="Hubbard S.S."/>
            <person name="Banfield J.F."/>
        </authorList>
    </citation>
    <scope>NUCLEOTIDE SEQUENCE [LARGE SCALE GENOMIC DNA]</scope>
</reference>
<keyword evidence="6" id="KW-0961">Cell wall biogenesis/degradation</keyword>
<name>A0A1F6ANG0_9BACT</name>
<proteinExistence type="inferred from homology"/>
<dbReference type="InterPro" id="IPR050644">
    <property type="entry name" value="PG_Glycine_Bridge_Synth"/>
</dbReference>
<evidence type="ECO:0000256" key="3">
    <source>
        <dbReference type="ARBA" id="ARBA00022960"/>
    </source>
</evidence>
<comment type="similarity">
    <text evidence="1">Belongs to the FemABX family.</text>
</comment>
<protein>
    <recommendedName>
        <fullName evidence="9">BioF2-like acetyltransferase domain-containing protein</fullName>
    </recommendedName>
</protein>
<dbReference type="GO" id="GO:0009252">
    <property type="term" value="P:peptidoglycan biosynthetic process"/>
    <property type="evidence" value="ECO:0007669"/>
    <property type="project" value="UniProtKB-KW"/>
</dbReference>
<evidence type="ECO:0000256" key="6">
    <source>
        <dbReference type="ARBA" id="ARBA00023316"/>
    </source>
</evidence>
<dbReference type="PANTHER" id="PTHR36174">
    <property type="entry name" value="LIPID II:GLYCINE GLYCYLTRANSFERASE"/>
    <property type="match status" value="1"/>
</dbReference>
<dbReference type="AlphaFoldDB" id="A0A1F6ANG0"/>
<organism evidence="7 8">
    <name type="scientific">Candidatus Gottesmanbacteria bacterium RIFCSPLOWO2_01_FULL_39_12b</name>
    <dbReference type="NCBI Taxonomy" id="1798388"/>
    <lineage>
        <taxon>Bacteria</taxon>
        <taxon>Candidatus Gottesmaniibacteriota</taxon>
    </lineage>
</organism>
<keyword evidence="2" id="KW-0808">Transferase</keyword>
<keyword evidence="4" id="KW-0573">Peptidoglycan synthesis</keyword>
<dbReference type="InterPro" id="IPR016181">
    <property type="entry name" value="Acyl_CoA_acyltransferase"/>
</dbReference>
<dbReference type="EMBL" id="MFJR01000012">
    <property type="protein sequence ID" value="OGG26250.1"/>
    <property type="molecule type" value="Genomic_DNA"/>
</dbReference>
<dbReference type="PROSITE" id="PS51191">
    <property type="entry name" value="FEMABX"/>
    <property type="match status" value="1"/>
</dbReference>
<evidence type="ECO:0000256" key="5">
    <source>
        <dbReference type="ARBA" id="ARBA00023315"/>
    </source>
</evidence>
<accession>A0A1F6ANG0</accession>
<evidence type="ECO:0000313" key="7">
    <source>
        <dbReference type="EMBL" id="OGG26250.1"/>
    </source>
</evidence>
<dbReference type="Gene3D" id="3.40.630.30">
    <property type="match status" value="2"/>
</dbReference>
<dbReference type="InterPro" id="IPR003447">
    <property type="entry name" value="FEMABX"/>
</dbReference>
<dbReference type="GO" id="GO:0016755">
    <property type="term" value="F:aminoacyltransferase activity"/>
    <property type="evidence" value="ECO:0007669"/>
    <property type="project" value="InterPro"/>
</dbReference>
<sequence>MIISEVKSINKEEFNRLALHPLQSWEWGEFRKKTGTEVIRLGRYDKNKLIETVQITIHPLPFTNYTIGYLPKGGIPSSEMLQKLVEVGKQYKCIFIKLEPNVQKNSNSQFTIHNSQLISSLHPLFTKYTFQLGLALSEEEILKNMHYKTRYNIRLAQKNKVTVKEDNTKEAFNKYLELTFETTKRQKFYAHSKRYHELMWGTLNQPRLNRDSSGQALTAHLLKATYQEETLVTWIVFLFNNVLYYPYGASSDKFRNVMASNLMMWEAIRFGKKNGAKIFDMWGALGPNLDKNDPWYGFHRFKEGYGGKHVEFIGSYDLIINLPLYRLYNTTYFLRQLFLKARSYLPF</sequence>
<evidence type="ECO:0008006" key="9">
    <source>
        <dbReference type="Google" id="ProtNLM"/>
    </source>
</evidence>
<evidence type="ECO:0000256" key="2">
    <source>
        <dbReference type="ARBA" id="ARBA00022679"/>
    </source>
</evidence>
<evidence type="ECO:0000256" key="1">
    <source>
        <dbReference type="ARBA" id="ARBA00009943"/>
    </source>
</evidence>
<dbReference type="Pfam" id="PF02388">
    <property type="entry name" value="FemAB"/>
    <property type="match status" value="2"/>
</dbReference>
<keyword evidence="5" id="KW-0012">Acyltransferase</keyword>
<dbReference type="GO" id="GO:0071555">
    <property type="term" value="P:cell wall organization"/>
    <property type="evidence" value="ECO:0007669"/>
    <property type="project" value="UniProtKB-KW"/>
</dbReference>
<dbReference type="GO" id="GO:0008360">
    <property type="term" value="P:regulation of cell shape"/>
    <property type="evidence" value="ECO:0007669"/>
    <property type="project" value="UniProtKB-KW"/>
</dbReference>
<evidence type="ECO:0000256" key="4">
    <source>
        <dbReference type="ARBA" id="ARBA00022984"/>
    </source>
</evidence>
<gene>
    <name evidence="7" type="ORF">A2960_04710</name>
</gene>